<dbReference type="GO" id="GO:0000781">
    <property type="term" value="C:chromosome, telomeric region"/>
    <property type="evidence" value="ECO:0007669"/>
    <property type="project" value="UniProtKB-SubCell"/>
</dbReference>
<feature type="domain" description="CST complex subunit Stn1 N-terminal" evidence="4">
    <location>
        <begin position="40"/>
        <end position="87"/>
    </location>
</feature>
<evidence type="ECO:0000313" key="5">
    <source>
        <dbReference type="EMBL" id="ROW06639.1"/>
    </source>
</evidence>
<dbReference type="Pfam" id="PF10451">
    <property type="entry name" value="Stn1"/>
    <property type="match status" value="1"/>
</dbReference>
<dbReference type="OrthoDB" id="77828at2759"/>
<dbReference type="Proteomes" id="UP000285146">
    <property type="component" value="Unassembled WGS sequence"/>
</dbReference>
<evidence type="ECO:0000256" key="3">
    <source>
        <dbReference type="ARBA" id="ARBA00022895"/>
    </source>
</evidence>
<evidence type="ECO:0000256" key="1">
    <source>
        <dbReference type="ARBA" id="ARBA00004574"/>
    </source>
</evidence>
<dbReference type="AlphaFoldDB" id="A0A423WTQ7"/>
<keyword evidence="3" id="KW-0779">Telomere</keyword>
<dbReference type="EMBL" id="LKEB01000041">
    <property type="protein sequence ID" value="ROW06639.1"/>
    <property type="molecule type" value="Genomic_DNA"/>
</dbReference>
<comment type="caution">
    <text evidence="5">The sequence shown here is derived from an EMBL/GenBank/DDBJ whole genome shotgun (WGS) entry which is preliminary data.</text>
</comment>
<keyword evidence="6" id="KW-1185">Reference proteome</keyword>
<reference evidence="5 6" key="1">
    <citation type="submission" date="2015-09" db="EMBL/GenBank/DDBJ databases">
        <title>Host preference determinants of Valsa canker pathogens revealed by comparative genomics.</title>
        <authorList>
            <person name="Yin Z."/>
            <person name="Huang L."/>
        </authorList>
    </citation>
    <scope>NUCLEOTIDE SEQUENCE [LARGE SCALE GENOMIC DNA]</scope>
    <source>
        <strain evidence="5 6">SXYLt</strain>
    </source>
</reference>
<comment type="subcellular location">
    <subcellularLocation>
        <location evidence="1">Chromosome</location>
        <location evidence="1">Telomere</location>
    </subcellularLocation>
</comment>
<dbReference type="InParanoid" id="A0A423WTQ7"/>
<dbReference type="Gene3D" id="2.40.50.140">
    <property type="entry name" value="Nucleic acid-binding proteins"/>
    <property type="match status" value="1"/>
</dbReference>
<evidence type="ECO:0000259" key="4">
    <source>
        <dbReference type="Pfam" id="PF10451"/>
    </source>
</evidence>
<organism evidence="5 6">
    <name type="scientific">Cytospora leucostoma</name>
    <dbReference type="NCBI Taxonomy" id="1230097"/>
    <lineage>
        <taxon>Eukaryota</taxon>
        <taxon>Fungi</taxon>
        <taxon>Dikarya</taxon>
        <taxon>Ascomycota</taxon>
        <taxon>Pezizomycotina</taxon>
        <taxon>Sordariomycetes</taxon>
        <taxon>Sordariomycetidae</taxon>
        <taxon>Diaporthales</taxon>
        <taxon>Cytosporaceae</taxon>
        <taxon>Cytospora</taxon>
    </lineage>
</organism>
<protein>
    <recommendedName>
        <fullName evidence="4">CST complex subunit Stn1 N-terminal domain-containing protein</fullName>
    </recommendedName>
</protein>
<name>A0A423WTQ7_9PEZI</name>
<evidence type="ECO:0000313" key="6">
    <source>
        <dbReference type="Proteomes" id="UP000285146"/>
    </source>
</evidence>
<dbReference type="InterPro" id="IPR018856">
    <property type="entry name" value="Stn1_N"/>
</dbReference>
<proteinExistence type="predicted"/>
<sequence length="216" mass="24486">MWLAQLSSYCFHLSETINKFCPLRTIDIASLTRHPGFEGQDVFFHLNHPVRWVRITGMVVAVDEFPARRIYTVDDSTGVCIECVVDVPKPDPKVKPGSEDQPAPGIHRIRVPDGVDVGTVLDVKGGLALFRGNKQIKIEKATVLRSTEQELICWEKIDDFRRKVLETPWRLSDKTVRRCRKEAERIGDGVEDCITQLSNKTFLPLRDGRIFSPTAS</sequence>
<dbReference type="SUPFAM" id="SSF50249">
    <property type="entry name" value="Nucleic acid-binding proteins"/>
    <property type="match status" value="1"/>
</dbReference>
<gene>
    <name evidence="5" type="ORF">VPNG_06725</name>
</gene>
<dbReference type="STRING" id="1230097.A0A423WTQ7"/>
<evidence type="ECO:0000256" key="2">
    <source>
        <dbReference type="ARBA" id="ARBA00022454"/>
    </source>
</evidence>
<keyword evidence="2" id="KW-0158">Chromosome</keyword>
<accession>A0A423WTQ7</accession>
<dbReference type="InterPro" id="IPR012340">
    <property type="entry name" value="NA-bd_OB-fold"/>
</dbReference>